<dbReference type="EMBL" id="CAJNOK010072955">
    <property type="protein sequence ID" value="CAF1667421.1"/>
    <property type="molecule type" value="Genomic_DNA"/>
</dbReference>
<reference evidence="2" key="1">
    <citation type="submission" date="2021-02" db="EMBL/GenBank/DDBJ databases">
        <authorList>
            <person name="Nowell W R."/>
        </authorList>
    </citation>
    <scope>NUCLEOTIDE SEQUENCE</scope>
</reference>
<feature type="region of interest" description="Disordered" evidence="1">
    <location>
        <begin position="139"/>
        <end position="179"/>
    </location>
</feature>
<proteinExistence type="predicted"/>
<feature type="compositionally biased region" description="Basic and acidic residues" evidence="1">
    <location>
        <begin position="139"/>
        <end position="159"/>
    </location>
</feature>
<dbReference type="PANTHER" id="PTHR21600:SF40">
    <property type="entry name" value="PSEUDOURIDYLATE SYNTHASE RPUSD2"/>
    <property type="match status" value="1"/>
</dbReference>
<organism evidence="2 4">
    <name type="scientific">Didymodactylos carnosus</name>
    <dbReference type="NCBI Taxonomy" id="1234261"/>
    <lineage>
        <taxon>Eukaryota</taxon>
        <taxon>Metazoa</taxon>
        <taxon>Spiralia</taxon>
        <taxon>Gnathifera</taxon>
        <taxon>Rotifera</taxon>
        <taxon>Eurotatoria</taxon>
        <taxon>Bdelloidea</taxon>
        <taxon>Philodinida</taxon>
        <taxon>Philodinidae</taxon>
        <taxon>Didymodactylos</taxon>
    </lineage>
</organism>
<dbReference type="GO" id="GO:0009982">
    <property type="term" value="F:pseudouridine synthase activity"/>
    <property type="evidence" value="ECO:0007669"/>
    <property type="project" value="InterPro"/>
</dbReference>
<dbReference type="InterPro" id="IPR020103">
    <property type="entry name" value="PsdUridine_synth_cat_dom_sf"/>
</dbReference>
<dbReference type="GO" id="GO:0000455">
    <property type="term" value="P:enzyme-directed rRNA pseudouridine synthesis"/>
    <property type="evidence" value="ECO:0007669"/>
    <property type="project" value="TreeGrafter"/>
</dbReference>
<evidence type="ECO:0000313" key="3">
    <source>
        <dbReference type="EMBL" id="CAF4535412.1"/>
    </source>
</evidence>
<evidence type="ECO:0000256" key="1">
    <source>
        <dbReference type="SAM" id="MobiDB-lite"/>
    </source>
</evidence>
<dbReference type="AlphaFoldDB" id="A0A8S2GAS0"/>
<gene>
    <name evidence="2" type="ORF">OVA965_LOCUS45570</name>
    <name evidence="3" type="ORF">TMI583_LOCUS49188</name>
</gene>
<dbReference type="Proteomes" id="UP000677228">
    <property type="component" value="Unassembled WGS sequence"/>
</dbReference>
<name>A0A8S2GAS0_9BILA</name>
<evidence type="ECO:0008006" key="5">
    <source>
        <dbReference type="Google" id="ProtNLM"/>
    </source>
</evidence>
<protein>
    <recommendedName>
        <fullName evidence="5">Pseudouridine synthase RsuA/RluA-like domain-containing protein</fullName>
    </recommendedName>
</protein>
<feature type="non-terminal residue" evidence="2">
    <location>
        <position position="1"/>
    </location>
</feature>
<dbReference type="Gene3D" id="3.30.2350.10">
    <property type="entry name" value="Pseudouridine synthase"/>
    <property type="match status" value="1"/>
</dbReference>
<evidence type="ECO:0000313" key="4">
    <source>
        <dbReference type="Proteomes" id="UP000677228"/>
    </source>
</evidence>
<sequence>IGGDKECKTLFQRITYDELLIMKDKFIFDNSSDQVELIDQTINKYLDQSSTATSLVLCRPLSGRMHQIRVHLQYLGFPIVNDPLYNAPDIWGPSNGQYANYEHSNEHVIGLFINRHSCENWLMNEIEDNEMMLSNQNEEMNKNEKTNNKRVQCEDENNKNVKKPKYKSEIDVNDENSIK</sequence>
<dbReference type="PANTHER" id="PTHR21600">
    <property type="entry name" value="MITOCHONDRIAL RNA PSEUDOURIDINE SYNTHASE"/>
    <property type="match status" value="1"/>
</dbReference>
<dbReference type="SUPFAM" id="SSF55120">
    <property type="entry name" value="Pseudouridine synthase"/>
    <property type="match status" value="1"/>
</dbReference>
<dbReference type="InterPro" id="IPR050188">
    <property type="entry name" value="RluA_PseudoU_synthase"/>
</dbReference>
<evidence type="ECO:0000313" key="2">
    <source>
        <dbReference type="EMBL" id="CAF1667421.1"/>
    </source>
</evidence>
<dbReference type="GO" id="GO:0003723">
    <property type="term" value="F:RNA binding"/>
    <property type="evidence" value="ECO:0007669"/>
    <property type="project" value="InterPro"/>
</dbReference>
<dbReference type="Proteomes" id="UP000682733">
    <property type="component" value="Unassembled WGS sequence"/>
</dbReference>
<feature type="non-terminal residue" evidence="2">
    <location>
        <position position="179"/>
    </location>
</feature>
<accession>A0A8S2GAS0</accession>
<dbReference type="EMBL" id="CAJOBA010105423">
    <property type="protein sequence ID" value="CAF4535412.1"/>
    <property type="molecule type" value="Genomic_DNA"/>
</dbReference>
<feature type="compositionally biased region" description="Basic and acidic residues" evidence="1">
    <location>
        <begin position="166"/>
        <end position="179"/>
    </location>
</feature>
<comment type="caution">
    <text evidence="2">The sequence shown here is derived from an EMBL/GenBank/DDBJ whole genome shotgun (WGS) entry which is preliminary data.</text>
</comment>